<feature type="transmembrane region" description="Helical" evidence="6">
    <location>
        <begin position="83"/>
        <end position="109"/>
    </location>
</feature>
<dbReference type="Pfam" id="PF07690">
    <property type="entry name" value="MFS_1"/>
    <property type="match status" value="1"/>
</dbReference>
<feature type="transmembrane region" description="Helical" evidence="6">
    <location>
        <begin position="145"/>
        <end position="164"/>
    </location>
</feature>
<dbReference type="CDD" id="cd17489">
    <property type="entry name" value="MFS_YfcJ_like"/>
    <property type="match status" value="1"/>
</dbReference>
<keyword evidence="4 6" id="KW-1133">Transmembrane helix</keyword>
<feature type="transmembrane region" description="Helical" evidence="6">
    <location>
        <begin position="278"/>
        <end position="297"/>
    </location>
</feature>
<dbReference type="InterPro" id="IPR011701">
    <property type="entry name" value="MFS"/>
</dbReference>
<feature type="transmembrane region" description="Helical" evidence="6">
    <location>
        <begin position="247"/>
        <end position="266"/>
    </location>
</feature>
<feature type="transmembrane region" description="Helical" evidence="6">
    <location>
        <begin position="219"/>
        <end position="241"/>
    </location>
</feature>
<dbReference type="Proteomes" id="UP000198534">
    <property type="component" value="Unassembled WGS sequence"/>
</dbReference>
<evidence type="ECO:0000256" key="5">
    <source>
        <dbReference type="ARBA" id="ARBA00023136"/>
    </source>
</evidence>
<dbReference type="PANTHER" id="PTHR23531:SF1">
    <property type="entry name" value="QUINOLENE RESISTANCE PROTEIN NORA"/>
    <property type="match status" value="1"/>
</dbReference>
<dbReference type="RefSeq" id="WP_091735841.1">
    <property type="nucleotide sequence ID" value="NZ_FNNQ01000002.1"/>
</dbReference>
<dbReference type="Gene3D" id="1.20.1250.20">
    <property type="entry name" value="MFS general substrate transporter like domains"/>
    <property type="match status" value="2"/>
</dbReference>
<protein>
    <submittedName>
        <fullName evidence="8">Predicted arabinose efflux permease, MFS family</fullName>
    </submittedName>
</protein>
<accession>A0A1H2S868</accession>
<dbReference type="STRING" id="1048340.SAMN05444487_102135"/>
<dbReference type="EMBL" id="FNNQ01000002">
    <property type="protein sequence ID" value="SDW27902.1"/>
    <property type="molecule type" value="Genomic_DNA"/>
</dbReference>
<feature type="transmembrane region" description="Helical" evidence="6">
    <location>
        <begin position="342"/>
        <end position="360"/>
    </location>
</feature>
<proteinExistence type="predicted"/>
<dbReference type="AlphaFoldDB" id="A0A1H2S868"/>
<evidence type="ECO:0000256" key="3">
    <source>
        <dbReference type="ARBA" id="ARBA00022692"/>
    </source>
</evidence>
<feature type="transmembrane region" description="Helical" evidence="6">
    <location>
        <begin position="12"/>
        <end position="32"/>
    </location>
</feature>
<dbReference type="OrthoDB" id="9814001at2"/>
<gene>
    <name evidence="8" type="ORF">SAMN05444487_102135</name>
</gene>
<feature type="transmembrane region" description="Helical" evidence="6">
    <location>
        <begin position="170"/>
        <end position="187"/>
    </location>
</feature>
<name>A0A1H2S868_9BACL</name>
<evidence type="ECO:0000256" key="2">
    <source>
        <dbReference type="ARBA" id="ARBA00022448"/>
    </source>
</evidence>
<evidence type="ECO:0000313" key="8">
    <source>
        <dbReference type="EMBL" id="SDW27902.1"/>
    </source>
</evidence>
<evidence type="ECO:0000313" key="9">
    <source>
        <dbReference type="Proteomes" id="UP000198534"/>
    </source>
</evidence>
<comment type="subcellular location">
    <subcellularLocation>
        <location evidence="1">Cell membrane</location>
        <topology evidence="1">Multi-pass membrane protein</topology>
    </subcellularLocation>
</comment>
<dbReference type="InterPro" id="IPR020846">
    <property type="entry name" value="MFS_dom"/>
</dbReference>
<feature type="transmembrane region" description="Helical" evidence="6">
    <location>
        <begin position="303"/>
        <end position="322"/>
    </location>
</feature>
<keyword evidence="5 6" id="KW-0472">Membrane</keyword>
<dbReference type="PROSITE" id="PS50850">
    <property type="entry name" value="MFS"/>
    <property type="match status" value="1"/>
</dbReference>
<reference evidence="8 9" key="1">
    <citation type="submission" date="2016-10" db="EMBL/GenBank/DDBJ databases">
        <authorList>
            <person name="de Groot N.N."/>
        </authorList>
    </citation>
    <scope>NUCLEOTIDE SEQUENCE [LARGE SCALE GENOMIC DNA]</scope>
    <source>
        <strain evidence="8 9">DSM 45610</strain>
    </source>
</reference>
<sequence length="388" mass="42352">MRSTLIGASSTPFLSRNFILICISNALVFFTFQLLLPTLPLFVREVGGRQDVVGLVIGVFTLAAVISRPWIGRWVDLRGRRDIYLISLLVFLVTTVSYLGMTAIWPLLILRAIHGLAWGAVTTTAGTVATDLIPSHRQGEGMGYYGLFTLISGAFGPFFGLWIIENYSFTVLFFISTCLVAIAWTAAQKIKYPPVSSISPAQLLERKARESFIPKGTGLPSLMVLCSTLTLGAISTYLPLFAADRKISNIGLFFTVYALAMVCSRLWSGKLFDRKGPLLGMISGLCFMTLSLILISFTQDLKGLLFSAILYGLGFGSVHPSLQAWTIQRASNDAKGRANGTFFAAFDLGIGLGSILAGLIVEWLGYSPMFLLCIVPIIFTVPLFLRAR</sequence>
<dbReference type="GO" id="GO:0022857">
    <property type="term" value="F:transmembrane transporter activity"/>
    <property type="evidence" value="ECO:0007669"/>
    <property type="project" value="InterPro"/>
</dbReference>
<keyword evidence="3 6" id="KW-0812">Transmembrane</keyword>
<dbReference type="InterPro" id="IPR036259">
    <property type="entry name" value="MFS_trans_sf"/>
</dbReference>
<keyword evidence="2" id="KW-0813">Transport</keyword>
<organism evidence="8 9">
    <name type="scientific">Marininema mesophilum</name>
    <dbReference type="NCBI Taxonomy" id="1048340"/>
    <lineage>
        <taxon>Bacteria</taxon>
        <taxon>Bacillati</taxon>
        <taxon>Bacillota</taxon>
        <taxon>Bacilli</taxon>
        <taxon>Bacillales</taxon>
        <taxon>Thermoactinomycetaceae</taxon>
        <taxon>Marininema</taxon>
    </lineage>
</organism>
<feature type="transmembrane region" description="Helical" evidence="6">
    <location>
        <begin position="366"/>
        <end position="385"/>
    </location>
</feature>
<evidence type="ECO:0000259" key="7">
    <source>
        <dbReference type="PROSITE" id="PS50850"/>
    </source>
</evidence>
<feature type="transmembrane region" description="Helical" evidence="6">
    <location>
        <begin position="52"/>
        <end position="71"/>
    </location>
</feature>
<dbReference type="InterPro" id="IPR052714">
    <property type="entry name" value="MFS_Exporter"/>
</dbReference>
<dbReference type="SUPFAM" id="SSF103473">
    <property type="entry name" value="MFS general substrate transporter"/>
    <property type="match status" value="1"/>
</dbReference>
<evidence type="ECO:0000256" key="4">
    <source>
        <dbReference type="ARBA" id="ARBA00022989"/>
    </source>
</evidence>
<evidence type="ECO:0000256" key="6">
    <source>
        <dbReference type="SAM" id="Phobius"/>
    </source>
</evidence>
<feature type="domain" description="Major facilitator superfamily (MFS) profile" evidence="7">
    <location>
        <begin position="17"/>
        <end position="388"/>
    </location>
</feature>
<dbReference type="GO" id="GO:0005886">
    <property type="term" value="C:plasma membrane"/>
    <property type="evidence" value="ECO:0007669"/>
    <property type="project" value="UniProtKB-SubCell"/>
</dbReference>
<keyword evidence="9" id="KW-1185">Reference proteome</keyword>
<evidence type="ECO:0000256" key="1">
    <source>
        <dbReference type="ARBA" id="ARBA00004651"/>
    </source>
</evidence>
<dbReference type="PANTHER" id="PTHR23531">
    <property type="entry name" value="QUINOLENE RESISTANCE PROTEIN NORA"/>
    <property type="match status" value="1"/>
</dbReference>